<dbReference type="EMBL" id="JAODUO010001564">
    <property type="protein sequence ID" value="KAK2161717.1"/>
    <property type="molecule type" value="Genomic_DNA"/>
</dbReference>
<evidence type="ECO:0000313" key="3">
    <source>
        <dbReference type="Proteomes" id="UP001209878"/>
    </source>
</evidence>
<reference evidence="2" key="1">
    <citation type="journal article" date="2023" name="Mol. Biol. Evol.">
        <title>Third-Generation Sequencing Reveals the Adaptive Role of the Epigenome in Three Deep-Sea Polychaetes.</title>
        <authorList>
            <person name="Perez M."/>
            <person name="Aroh O."/>
            <person name="Sun Y."/>
            <person name="Lan Y."/>
            <person name="Juniper S.K."/>
            <person name="Young C.R."/>
            <person name="Angers B."/>
            <person name="Qian P.Y."/>
        </authorList>
    </citation>
    <scope>NUCLEOTIDE SEQUENCE</scope>
    <source>
        <strain evidence="2">R07B-5</strain>
    </source>
</reference>
<comment type="caution">
    <text evidence="2">The sequence shown here is derived from an EMBL/GenBank/DDBJ whole genome shotgun (WGS) entry which is preliminary data.</text>
</comment>
<evidence type="ECO:0000313" key="2">
    <source>
        <dbReference type="EMBL" id="KAK2161717.1"/>
    </source>
</evidence>
<sequence>MTTNKAVQPHHVMAHIEDFIQTTNDFDTKMKAIQTQINILQNDNALPHAQLAANATTDQNVTTVLLSAEDGTTSTLTPPVVPSSSEPTSESDGENFQIQRQNANSSTKNKT</sequence>
<feature type="compositionally biased region" description="Polar residues" evidence="1">
    <location>
        <begin position="94"/>
        <end position="111"/>
    </location>
</feature>
<feature type="compositionally biased region" description="Low complexity" evidence="1">
    <location>
        <begin position="72"/>
        <end position="90"/>
    </location>
</feature>
<gene>
    <name evidence="2" type="ORF">NP493_1564g00001</name>
</gene>
<name>A0AAD9JZ47_RIDPI</name>
<dbReference type="AlphaFoldDB" id="A0AAD9JZ47"/>
<evidence type="ECO:0000256" key="1">
    <source>
        <dbReference type="SAM" id="MobiDB-lite"/>
    </source>
</evidence>
<proteinExistence type="predicted"/>
<keyword evidence="3" id="KW-1185">Reference proteome</keyword>
<protein>
    <submittedName>
        <fullName evidence="2">Uncharacterized protein</fullName>
    </submittedName>
</protein>
<organism evidence="2 3">
    <name type="scientific">Ridgeia piscesae</name>
    <name type="common">Tubeworm</name>
    <dbReference type="NCBI Taxonomy" id="27915"/>
    <lineage>
        <taxon>Eukaryota</taxon>
        <taxon>Metazoa</taxon>
        <taxon>Spiralia</taxon>
        <taxon>Lophotrochozoa</taxon>
        <taxon>Annelida</taxon>
        <taxon>Polychaeta</taxon>
        <taxon>Sedentaria</taxon>
        <taxon>Canalipalpata</taxon>
        <taxon>Sabellida</taxon>
        <taxon>Siboglinidae</taxon>
        <taxon>Ridgeia</taxon>
    </lineage>
</organism>
<accession>A0AAD9JZ47</accession>
<dbReference type="Proteomes" id="UP001209878">
    <property type="component" value="Unassembled WGS sequence"/>
</dbReference>
<feature type="region of interest" description="Disordered" evidence="1">
    <location>
        <begin position="68"/>
        <end position="111"/>
    </location>
</feature>